<dbReference type="AlphaFoldDB" id="A0A8X6Q6Q6"/>
<gene>
    <name evidence="2" type="ORF">NPIL_640461</name>
</gene>
<sequence length="44" mass="4789">YLGSGGIRTHAPERTGALNQRLRPLGHATDTAFKENSNQIAQIQ</sequence>
<feature type="non-terminal residue" evidence="2">
    <location>
        <position position="1"/>
    </location>
</feature>
<evidence type="ECO:0000313" key="3">
    <source>
        <dbReference type="Proteomes" id="UP000887013"/>
    </source>
</evidence>
<comment type="caution">
    <text evidence="2">The sequence shown here is derived from an EMBL/GenBank/DDBJ whole genome shotgun (WGS) entry which is preliminary data.</text>
</comment>
<reference evidence="2" key="1">
    <citation type="submission" date="2020-08" db="EMBL/GenBank/DDBJ databases">
        <title>Multicomponent nature underlies the extraordinary mechanical properties of spider dragline silk.</title>
        <authorList>
            <person name="Kono N."/>
            <person name="Nakamura H."/>
            <person name="Mori M."/>
            <person name="Yoshida Y."/>
            <person name="Ohtoshi R."/>
            <person name="Malay A.D."/>
            <person name="Moran D.A.P."/>
            <person name="Tomita M."/>
            <person name="Numata K."/>
            <person name="Arakawa K."/>
        </authorList>
    </citation>
    <scope>NUCLEOTIDE SEQUENCE</scope>
</reference>
<name>A0A8X6Q6Q6_NEPPI</name>
<organism evidence="2 3">
    <name type="scientific">Nephila pilipes</name>
    <name type="common">Giant wood spider</name>
    <name type="synonym">Nephila maculata</name>
    <dbReference type="NCBI Taxonomy" id="299642"/>
    <lineage>
        <taxon>Eukaryota</taxon>
        <taxon>Metazoa</taxon>
        <taxon>Ecdysozoa</taxon>
        <taxon>Arthropoda</taxon>
        <taxon>Chelicerata</taxon>
        <taxon>Arachnida</taxon>
        <taxon>Araneae</taxon>
        <taxon>Araneomorphae</taxon>
        <taxon>Entelegynae</taxon>
        <taxon>Araneoidea</taxon>
        <taxon>Nephilidae</taxon>
        <taxon>Nephila</taxon>
    </lineage>
</organism>
<dbReference type="OrthoDB" id="6436475at2759"/>
<evidence type="ECO:0000256" key="1">
    <source>
        <dbReference type="SAM" id="MobiDB-lite"/>
    </source>
</evidence>
<dbReference type="Proteomes" id="UP000887013">
    <property type="component" value="Unassembled WGS sequence"/>
</dbReference>
<proteinExistence type="predicted"/>
<keyword evidence="3" id="KW-1185">Reference proteome</keyword>
<evidence type="ECO:0000313" key="2">
    <source>
        <dbReference type="EMBL" id="GFU09505.1"/>
    </source>
</evidence>
<feature type="region of interest" description="Disordered" evidence="1">
    <location>
        <begin position="1"/>
        <end position="21"/>
    </location>
</feature>
<accession>A0A8X6Q6Q6</accession>
<protein>
    <submittedName>
        <fullName evidence="2">Uncharacterized protein</fullName>
    </submittedName>
</protein>
<dbReference type="EMBL" id="BMAW01124769">
    <property type="protein sequence ID" value="GFU09505.1"/>
    <property type="molecule type" value="Genomic_DNA"/>
</dbReference>